<accession>A0AAE1APZ7</accession>
<comment type="caution">
    <text evidence="1">The sequence shown here is derived from an EMBL/GenBank/DDBJ whole genome shotgun (WGS) entry which is preliminary data.</text>
</comment>
<name>A0AAE1APZ7_9GAST</name>
<evidence type="ECO:0000313" key="1">
    <source>
        <dbReference type="EMBL" id="KAK3791768.1"/>
    </source>
</evidence>
<protein>
    <submittedName>
        <fullName evidence="1">Uncharacterized protein</fullName>
    </submittedName>
</protein>
<gene>
    <name evidence="1" type="ORF">RRG08_028916</name>
</gene>
<dbReference type="Proteomes" id="UP001283361">
    <property type="component" value="Unassembled WGS sequence"/>
</dbReference>
<organism evidence="1 2">
    <name type="scientific">Elysia crispata</name>
    <name type="common">lettuce slug</name>
    <dbReference type="NCBI Taxonomy" id="231223"/>
    <lineage>
        <taxon>Eukaryota</taxon>
        <taxon>Metazoa</taxon>
        <taxon>Spiralia</taxon>
        <taxon>Lophotrochozoa</taxon>
        <taxon>Mollusca</taxon>
        <taxon>Gastropoda</taxon>
        <taxon>Heterobranchia</taxon>
        <taxon>Euthyneura</taxon>
        <taxon>Panpulmonata</taxon>
        <taxon>Sacoglossa</taxon>
        <taxon>Placobranchoidea</taxon>
        <taxon>Plakobranchidae</taxon>
        <taxon>Elysia</taxon>
    </lineage>
</organism>
<dbReference type="AlphaFoldDB" id="A0AAE1APZ7"/>
<keyword evidence="2" id="KW-1185">Reference proteome</keyword>
<proteinExistence type="predicted"/>
<sequence length="109" mass="12614">MQERCSAALEQDPQGMRCVMHRVNPTQFLAVFALIRAKETREYSDVFKRFQPCYSIWHMHTKLSHVCGLRYSTKDMTVEKHGLVSQLLTCNWEALPGCARTPGEMDHIN</sequence>
<reference evidence="1" key="1">
    <citation type="journal article" date="2023" name="G3 (Bethesda)">
        <title>A reference genome for the long-term kleptoplast-retaining sea slug Elysia crispata morphotype clarki.</title>
        <authorList>
            <person name="Eastman K.E."/>
            <person name="Pendleton A.L."/>
            <person name="Shaikh M.A."/>
            <person name="Suttiyut T."/>
            <person name="Ogas R."/>
            <person name="Tomko P."/>
            <person name="Gavelis G."/>
            <person name="Widhalm J.R."/>
            <person name="Wisecaver J.H."/>
        </authorList>
    </citation>
    <scope>NUCLEOTIDE SEQUENCE</scope>
    <source>
        <strain evidence="1">ECLA1</strain>
    </source>
</reference>
<dbReference type="EMBL" id="JAWDGP010001430">
    <property type="protein sequence ID" value="KAK3791768.1"/>
    <property type="molecule type" value="Genomic_DNA"/>
</dbReference>
<evidence type="ECO:0000313" key="2">
    <source>
        <dbReference type="Proteomes" id="UP001283361"/>
    </source>
</evidence>